<keyword evidence="3" id="KW-1185">Reference proteome</keyword>
<feature type="compositionally biased region" description="Basic and acidic residues" evidence="1">
    <location>
        <begin position="10"/>
        <end position="24"/>
    </location>
</feature>
<feature type="compositionally biased region" description="Polar residues" evidence="1">
    <location>
        <begin position="26"/>
        <end position="38"/>
    </location>
</feature>
<dbReference type="OrthoDB" id="10555442at2759"/>
<dbReference type="Proteomes" id="UP000664132">
    <property type="component" value="Unassembled WGS sequence"/>
</dbReference>
<evidence type="ECO:0000313" key="2">
    <source>
        <dbReference type="EMBL" id="KAG4426084.1"/>
    </source>
</evidence>
<dbReference type="EMBL" id="JAFJYH010000005">
    <property type="protein sequence ID" value="KAG4426084.1"/>
    <property type="molecule type" value="Genomic_DNA"/>
</dbReference>
<sequence length="180" mass="19801">MQESGLSPELPKDCREKQHDKPLSDDNVSLDENSTNNPLEEPSEPHGNIGVSEDPAKSAPKVVARSDPNEIHSSVNRPLSFHADGVSVSKLALSDGAEASKSESVEPRMIDPGSLAFSDEGQEDFLVAEYLHLEETVPFKYWALLLEAVGQNRYKRVGIAMLYPHAYQALGVEIEEFEIV</sequence>
<comment type="caution">
    <text evidence="2">The sequence shown here is derived from an EMBL/GenBank/DDBJ whole genome shotgun (WGS) entry which is preliminary data.</text>
</comment>
<evidence type="ECO:0000313" key="3">
    <source>
        <dbReference type="Proteomes" id="UP000664132"/>
    </source>
</evidence>
<protein>
    <submittedName>
        <fullName evidence="2">Uncharacterized protein</fullName>
    </submittedName>
</protein>
<feature type="region of interest" description="Disordered" evidence="1">
    <location>
        <begin position="1"/>
        <end position="65"/>
    </location>
</feature>
<dbReference type="AlphaFoldDB" id="A0A8H8BWA5"/>
<organism evidence="2 3">
    <name type="scientific">Cadophora malorum</name>
    <dbReference type="NCBI Taxonomy" id="108018"/>
    <lineage>
        <taxon>Eukaryota</taxon>
        <taxon>Fungi</taxon>
        <taxon>Dikarya</taxon>
        <taxon>Ascomycota</taxon>
        <taxon>Pezizomycotina</taxon>
        <taxon>Leotiomycetes</taxon>
        <taxon>Helotiales</taxon>
        <taxon>Ploettnerulaceae</taxon>
        <taxon>Cadophora</taxon>
    </lineage>
</organism>
<proteinExistence type="predicted"/>
<name>A0A8H8BWA5_9HELO</name>
<evidence type="ECO:0000256" key="1">
    <source>
        <dbReference type="SAM" id="MobiDB-lite"/>
    </source>
</evidence>
<gene>
    <name evidence="2" type="ORF">IFR04_000791</name>
</gene>
<reference evidence="2" key="1">
    <citation type="submission" date="2021-02" db="EMBL/GenBank/DDBJ databases">
        <title>Genome sequence Cadophora malorum strain M34.</title>
        <authorList>
            <person name="Stefanovic E."/>
            <person name="Vu D."/>
            <person name="Scully C."/>
            <person name="Dijksterhuis J."/>
            <person name="Roader J."/>
            <person name="Houbraken J."/>
        </authorList>
    </citation>
    <scope>NUCLEOTIDE SEQUENCE</scope>
    <source>
        <strain evidence="2">M34</strain>
    </source>
</reference>
<accession>A0A8H8BWA5</accession>